<evidence type="ECO:0000256" key="4">
    <source>
        <dbReference type="SAM" id="MobiDB-lite"/>
    </source>
</evidence>
<feature type="region of interest" description="Disordered" evidence="4">
    <location>
        <begin position="612"/>
        <end position="652"/>
    </location>
</feature>
<protein>
    <submittedName>
        <fullName evidence="6">Intermediate filament family orphan 1</fullName>
    </submittedName>
</protein>
<reference evidence="6" key="2">
    <citation type="submission" date="2025-08" db="UniProtKB">
        <authorList>
            <consortium name="Ensembl"/>
        </authorList>
    </citation>
    <scope>IDENTIFICATION</scope>
</reference>
<feature type="compositionally biased region" description="Low complexity" evidence="4">
    <location>
        <begin position="20"/>
        <end position="30"/>
    </location>
</feature>
<keyword evidence="2 3" id="KW-0175">Coiled coil</keyword>
<evidence type="ECO:0000313" key="7">
    <source>
        <dbReference type="Proteomes" id="UP000694387"/>
    </source>
</evidence>
<dbReference type="Pfam" id="PF00038">
    <property type="entry name" value="Filament"/>
    <property type="match status" value="1"/>
</dbReference>
<evidence type="ECO:0000313" key="6">
    <source>
        <dbReference type="Ensembl" id="ENSEASP00005057690.1"/>
    </source>
</evidence>
<feature type="coiled-coil region" evidence="3">
    <location>
        <begin position="562"/>
        <end position="589"/>
    </location>
</feature>
<evidence type="ECO:0000256" key="2">
    <source>
        <dbReference type="ARBA" id="ARBA00023054"/>
    </source>
</evidence>
<dbReference type="Proteomes" id="UP000694387">
    <property type="component" value="Chromosome 22"/>
</dbReference>
<accession>A0A9L0K8P9</accession>
<reference evidence="6 7" key="1">
    <citation type="journal article" date="2020" name="Nat. Commun.">
        <title>Donkey genomes provide new insights into domestication and selection for coat color.</title>
        <authorList>
            <person name="Wang"/>
            <person name="C."/>
            <person name="Li"/>
            <person name="H."/>
            <person name="Guo"/>
            <person name="Y."/>
            <person name="Huang"/>
            <person name="J."/>
            <person name="Sun"/>
            <person name="Y."/>
            <person name="Min"/>
            <person name="J."/>
            <person name="Wang"/>
            <person name="J."/>
            <person name="Fang"/>
            <person name="X."/>
            <person name="Zhao"/>
            <person name="Z."/>
            <person name="Wang"/>
            <person name="S."/>
            <person name="Zhang"/>
            <person name="Y."/>
            <person name="Liu"/>
            <person name="Q."/>
            <person name="Jiang"/>
            <person name="Q."/>
            <person name="Wang"/>
            <person name="X."/>
            <person name="Guo"/>
            <person name="Y."/>
            <person name="Yang"/>
            <person name="C."/>
            <person name="Wang"/>
            <person name="Y."/>
            <person name="Tian"/>
            <person name="F."/>
            <person name="Zhuang"/>
            <person name="G."/>
            <person name="Fan"/>
            <person name="Y."/>
            <person name="Gao"/>
            <person name="Q."/>
            <person name="Li"/>
            <person name="Y."/>
            <person name="Ju"/>
            <person name="Z."/>
            <person name="Li"/>
            <person name="J."/>
            <person name="Li"/>
            <person name="R."/>
            <person name="Hou"/>
            <person name="M."/>
            <person name="Yang"/>
            <person name="G."/>
            <person name="Liu"/>
            <person name="G."/>
            <person name="Liu"/>
            <person name="W."/>
            <person name="Guo"/>
            <person name="J."/>
            <person name="Pan"/>
            <person name="S."/>
            <person name="Fan"/>
            <person name="G."/>
            <person name="Zhang"/>
            <person name="W."/>
            <person name="Zhang"/>
            <person name="R."/>
            <person name="Yu"/>
            <person name="J."/>
            <person name="Zhang"/>
            <person name="X."/>
            <person name="Yin"/>
            <person name="Q."/>
            <person name="Ji"/>
            <person name="C."/>
            <person name="Jin"/>
            <person name="Y."/>
            <person name="Yue"/>
            <person name="G."/>
            <person name="Liu"/>
            <person name="M."/>
            <person name="Xu"/>
            <person name="J."/>
            <person name="Liu"/>
            <person name="S."/>
            <person name="Jordana"/>
            <person name="J."/>
            <person name="Noce"/>
            <person name="A."/>
            <person name="Amills"/>
            <person name="M."/>
            <person name="Wu"/>
            <person name="D.D."/>
            <person name="Li"/>
            <person name="S."/>
            <person name="Zhou"/>
            <person name="X. and Zhong"/>
            <person name="J."/>
        </authorList>
    </citation>
    <scope>NUCLEOTIDE SEQUENCE [LARGE SCALE GENOMIC DNA]</scope>
</reference>
<reference evidence="6" key="3">
    <citation type="submission" date="2025-09" db="UniProtKB">
        <authorList>
            <consortium name="Ensembl"/>
        </authorList>
    </citation>
    <scope>IDENTIFICATION</scope>
</reference>
<dbReference type="PANTHER" id="PTHR14516:SF2">
    <property type="entry name" value="NON-HOMOLOGOUS END JOINING FACTOR IFFO1"/>
    <property type="match status" value="1"/>
</dbReference>
<organism evidence="6 7">
    <name type="scientific">Equus asinus</name>
    <name type="common">Donkey</name>
    <name type="synonym">Equus africanus asinus</name>
    <dbReference type="NCBI Taxonomy" id="9793"/>
    <lineage>
        <taxon>Eukaryota</taxon>
        <taxon>Metazoa</taxon>
        <taxon>Chordata</taxon>
        <taxon>Craniata</taxon>
        <taxon>Vertebrata</taxon>
        <taxon>Euteleostomi</taxon>
        <taxon>Mammalia</taxon>
        <taxon>Eutheria</taxon>
        <taxon>Laurasiatheria</taxon>
        <taxon>Perissodactyla</taxon>
        <taxon>Equidae</taxon>
        <taxon>Equus</taxon>
    </lineage>
</organism>
<dbReference type="SMART" id="SM01391">
    <property type="entry name" value="Filament"/>
    <property type="match status" value="1"/>
</dbReference>
<dbReference type="Ensembl" id="ENSEAST00005049246.1">
    <property type="protein sequence ID" value="ENSEASP00005057690.1"/>
    <property type="gene ID" value="ENSEASG00005016154.2"/>
</dbReference>
<feature type="domain" description="IF rod" evidence="5">
    <location>
        <begin position="73"/>
        <end position="618"/>
    </location>
</feature>
<dbReference type="AlphaFoldDB" id="A0A9L0K8P9"/>
<name>A0A9L0K8P9_EQUAS</name>
<evidence type="ECO:0000259" key="5">
    <source>
        <dbReference type="PROSITE" id="PS51842"/>
    </source>
</evidence>
<dbReference type="GeneTree" id="ENSGT00510000046803"/>
<sequence>MNPLFGPNLFLLQQEQQGLAGPLGDPLGGDPFAGGGDVPPAPLAPAGPAPYSPPGPGPAPPAAMALRNDLGSNINVLKTLNLRFRCFLAKVHELERRNRLLEKQLQQALEEGKQGRRGLARRDQAVQTGFVSPIRPLGLPLGARPAAVCSPSARVLGSPARSPAGPLAPSAAGHSSPSTSTSTAYSSSARFMPGTIWSFSHARRLGPGLEPTLVQGPGLSWVHPDGVGVQIDTITPEIRALYNVLAKVKRERDEYKRRWEEEYTVRIQLQERVNELQEEAQEADACQEELAMKVEQLKAELVVFKGLMSNNLSELDTKIQEKAMKVDMDICRRIDITAKLCDVAQQRNCEDMIKMFQKKLVPSMGGRKRERKAAIEEDTSLSESDGPRQPDGDEEESTALSINEEMQRMLNQLREYDFEDDCDSLTWEETEETLLLWEDFSGYAMAAAEAQGEVTPAPGLGAPPGLPLQPDGLSLPAASTPHCFPSVAIILYLLLPLPLSFSFLSLVSFNLTFSLSPTLALRNAPIRSLPIGLPLLPFLLQQQEDSLEKVIKDTESLFKTREKEYQETIDQIELELATAKNDMNRHLHEYMEMCSMKRGLDVQMETCRRLITQSGDRKSPAFTAVPLSDPPPPPPSETDDSDRDVSSDSSMR</sequence>
<feature type="region of interest" description="Disordered" evidence="4">
    <location>
        <begin position="158"/>
        <end position="186"/>
    </location>
</feature>
<dbReference type="InterPro" id="IPR039008">
    <property type="entry name" value="IF_rod_dom"/>
</dbReference>
<dbReference type="PANTHER" id="PTHR14516">
    <property type="entry name" value="1-PYRROLINE-5-CARBOXYLATE DEHYDROGENASE FAMILY MEMBER"/>
    <property type="match status" value="1"/>
</dbReference>
<dbReference type="SUPFAM" id="SSF64593">
    <property type="entry name" value="Intermediate filament protein, coiled coil region"/>
    <property type="match status" value="1"/>
</dbReference>
<proteinExistence type="predicted"/>
<evidence type="ECO:0000256" key="1">
    <source>
        <dbReference type="ARBA" id="ARBA00022754"/>
    </source>
</evidence>
<feature type="coiled-coil region" evidence="3">
    <location>
        <begin position="238"/>
        <end position="300"/>
    </location>
</feature>
<dbReference type="GO" id="GO:0005882">
    <property type="term" value="C:intermediate filament"/>
    <property type="evidence" value="ECO:0007669"/>
    <property type="project" value="UniProtKB-KW"/>
</dbReference>
<feature type="region of interest" description="Disordered" evidence="4">
    <location>
        <begin position="20"/>
        <end position="60"/>
    </location>
</feature>
<evidence type="ECO:0000256" key="3">
    <source>
        <dbReference type="SAM" id="Coils"/>
    </source>
</evidence>
<dbReference type="Gene3D" id="1.20.5.170">
    <property type="match status" value="1"/>
</dbReference>
<feature type="region of interest" description="Disordered" evidence="4">
    <location>
        <begin position="364"/>
        <end position="397"/>
    </location>
</feature>
<keyword evidence="7" id="KW-1185">Reference proteome</keyword>
<feature type="compositionally biased region" description="Pro residues" evidence="4">
    <location>
        <begin position="39"/>
        <end position="60"/>
    </location>
</feature>
<keyword evidence="1" id="KW-0403">Intermediate filament</keyword>
<gene>
    <name evidence="6" type="primary">IFFO1</name>
</gene>
<dbReference type="PROSITE" id="PS51842">
    <property type="entry name" value="IF_ROD_2"/>
    <property type="match status" value="1"/>
</dbReference>
<dbReference type="Gene3D" id="1.20.5.1160">
    <property type="entry name" value="Vasodilator-stimulated phosphoprotein"/>
    <property type="match status" value="1"/>
</dbReference>
<feature type="compositionally biased region" description="Basic and acidic residues" evidence="4">
    <location>
        <begin position="643"/>
        <end position="652"/>
    </location>
</feature>